<feature type="compositionally biased region" description="Basic residues" evidence="1">
    <location>
        <begin position="51"/>
        <end position="66"/>
    </location>
</feature>
<proteinExistence type="predicted"/>
<gene>
    <name evidence="2" type="ORF">RhiirC2_788711</name>
</gene>
<evidence type="ECO:0000313" key="2">
    <source>
        <dbReference type="EMBL" id="PKK63572.1"/>
    </source>
</evidence>
<dbReference type="EMBL" id="LLXL01001618">
    <property type="protein sequence ID" value="PKK63572.1"/>
    <property type="molecule type" value="Genomic_DNA"/>
</dbReference>
<evidence type="ECO:0000256" key="1">
    <source>
        <dbReference type="SAM" id="MobiDB-lite"/>
    </source>
</evidence>
<feature type="region of interest" description="Disordered" evidence="1">
    <location>
        <begin position="1"/>
        <end position="72"/>
    </location>
</feature>
<dbReference type="VEuPathDB" id="FungiDB:FUN_021002"/>
<protein>
    <submittedName>
        <fullName evidence="2">Uncharacterized protein</fullName>
    </submittedName>
</protein>
<organism evidence="2 3">
    <name type="scientific">Rhizophagus irregularis</name>
    <dbReference type="NCBI Taxonomy" id="588596"/>
    <lineage>
        <taxon>Eukaryota</taxon>
        <taxon>Fungi</taxon>
        <taxon>Fungi incertae sedis</taxon>
        <taxon>Mucoromycota</taxon>
        <taxon>Glomeromycotina</taxon>
        <taxon>Glomeromycetes</taxon>
        <taxon>Glomerales</taxon>
        <taxon>Glomeraceae</taxon>
        <taxon>Rhizophagus</taxon>
    </lineage>
</organism>
<name>A0A2N1MPM0_9GLOM</name>
<evidence type="ECO:0000313" key="3">
    <source>
        <dbReference type="Proteomes" id="UP000233469"/>
    </source>
</evidence>
<reference evidence="2 3" key="1">
    <citation type="submission" date="2016-04" db="EMBL/GenBank/DDBJ databases">
        <title>Genome analyses suggest a sexual origin of heterokaryosis in a supposedly ancient asexual fungus.</title>
        <authorList>
            <person name="Ropars J."/>
            <person name="Sedzielewska K."/>
            <person name="Noel J."/>
            <person name="Charron P."/>
            <person name="Farinelli L."/>
            <person name="Marton T."/>
            <person name="Kruger M."/>
            <person name="Pelin A."/>
            <person name="Brachmann A."/>
            <person name="Corradi N."/>
        </authorList>
    </citation>
    <scope>NUCLEOTIDE SEQUENCE [LARGE SCALE GENOMIC DNA]</scope>
    <source>
        <strain evidence="2 3">C2</strain>
    </source>
</reference>
<comment type="caution">
    <text evidence="2">The sequence shown here is derived from an EMBL/GenBank/DDBJ whole genome shotgun (WGS) entry which is preliminary data.</text>
</comment>
<dbReference type="VEuPathDB" id="FungiDB:RhiirFUN_026817"/>
<dbReference type="Proteomes" id="UP000233469">
    <property type="component" value="Unassembled WGS sequence"/>
</dbReference>
<reference evidence="2 3" key="2">
    <citation type="submission" date="2017-10" db="EMBL/GenBank/DDBJ databases">
        <title>Extensive intraspecific genome diversity in a model arbuscular mycorrhizal fungus.</title>
        <authorList>
            <person name="Chen E.C.H."/>
            <person name="Morin E."/>
            <person name="Baudet D."/>
            <person name="Noel J."/>
            <person name="Ndikumana S."/>
            <person name="Charron P."/>
            <person name="St-Onge C."/>
            <person name="Giorgi J."/>
            <person name="Grigoriev I.V."/>
            <person name="Roux C."/>
            <person name="Martin F.M."/>
            <person name="Corradi N."/>
        </authorList>
    </citation>
    <scope>NUCLEOTIDE SEQUENCE [LARGE SCALE GENOMIC DNA]</scope>
    <source>
        <strain evidence="2 3">C2</strain>
    </source>
</reference>
<accession>A0A2N1MPM0</accession>
<sequence length="400" mass="44961">MPPKQKNVSKTTTVPKCGKKKDVPPESLTDTTELIILDDEDNQQSTNTSTKRGRKKKKAATSRKKNKEAVVSSPLYDNHQLIDDLLNDTKVSNHELNGVANEELSQSPIPYSNASSLDNLHNTYQDASLTPLITPLSPLPDPESRSSFPTDFFHSYGAVSRLLEVTPSKSSSAPESRSIFKGFPNTFDPNNAIVPSPFNEMTIYQLCSWLCANSNILQLANSMHLSTQEDKATVHHDYLDELKCLFLRIQHPPKNAIQELVRQIFKCDLNSAAGIECLKVANKNFGDSRNKLINSIMELVKSFNEQRSQNTTEPLQKDEITKFVDESVTIHVLSRWLNATNIDELKAQHSLPHLRRFVQHAFVINYKERNIEGTKALDKLTKSIAVPSQSSKNFASNLRF</sequence>
<dbReference type="AlphaFoldDB" id="A0A2N1MPM0"/>
<feature type="compositionally biased region" description="Polar residues" evidence="1">
    <location>
        <begin position="1"/>
        <end position="14"/>
    </location>
</feature>
<dbReference type="VEuPathDB" id="FungiDB:RhiirA1_393268"/>